<dbReference type="PANTHER" id="PTHR48435:SF1">
    <property type="entry name" value="POLYPROTEIN"/>
    <property type="match status" value="1"/>
</dbReference>
<keyword evidence="3" id="KW-1185">Reference proteome</keyword>
<dbReference type="AlphaFoldDB" id="A0AA88E9B1"/>
<evidence type="ECO:0000313" key="2">
    <source>
        <dbReference type="EMBL" id="GMN70487.1"/>
    </source>
</evidence>
<gene>
    <name evidence="2" type="ORF">TIFTF001_039528</name>
</gene>
<organism evidence="2 3">
    <name type="scientific">Ficus carica</name>
    <name type="common">Common fig</name>
    <dbReference type="NCBI Taxonomy" id="3494"/>
    <lineage>
        <taxon>Eukaryota</taxon>
        <taxon>Viridiplantae</taxon>
        <taxon>Streptophyta</taxon>
        <taxon>Embryophyta</taxon>
        <taxon>Tracheophyta</taxon>
        <taxon>Spermatophyta</taxon>
        <taxon>Magnoliopsida</taxon>
        <taxon>eudicotyledons</taxon>
        <taxon>Gunneridae</taxon>
        <taxon>Pentapetalae</taxon>
        <taxon>rosids</taxon>
        <taxon>fabids</taxon>
        <taxon>Rosales</taxon>
        <taxon>Moraceae</taxon>
        <taxon>Ficeae</taxon>
        <taxon>Ficus</taxon>
    </lineage>
</organism>
<feature type="compositionally biased region" description="Polar residues" evidence="1">
    <location>
        <begin position="128"/>
        <end position="144"/>
    </location>
</feature>
<proteinExistence type="predicted"/>
<feature type="region of interest" description="Disordered" evidence="1">
    <location>
        <begin position="128"/>
        <end position="155"/>
    </location>
</feature>
<evidence type="ECO:0000256" key="1">
    <source>
        <dbReference type="SAM" id="MobiDB-lite"/>
    </source>
</evidence>
<protein>
    <submittedName>
        <fullName evidence="2">Uncharacterized protein</fullName>
    </submittedName>
</protein>
<evidence type="ECO:0000313" key="3">
    <source>
        <dbReference type="Proteomes" id="UP001187192"/>
    </source>
</evidence>
<reference evidence="2" key="1">
    <citation type="submission" date="2023-07" db="EMBL/GenBank/DDBJ databases">
        <title>draft genome sequence of fig (Ficus carica).</title>
        <authorList>
            <person name="Takahashi T."/>
            <person name="Nishimura K."/>
        </authorList>
    </citation>
    <scope>NUCLEOTIDE SEQUENCE</scope>
</reference>
<dbReference type="InterPro" id="IPR053098">
    <property type="entry name" value="Petuviruses_polyprotein"/>
</dbReference>
<comment type="caution">
    <text evidence="2">The sequence shown here is derived from an EMBL/GenBank/DDBJ whole genome shotgun (WGS) entry which is preliminary data.</text>
</comment>
<dbReference type="EMBL" id="BTGU01001158">
    <property type="protein sequence ID" value="GMN70487.1"/>
    <property type="molecule type" value="Genomic_DNA"/>
</dbReference>
<name>A0AA88E9B1_FICCA</name>
<sequence length="211" mass="23627">MQTSPIQVTITGMYAHAQLRDGHKHAGTLGQPSRKFDYIVKYSPPPRIDKPIVPTGWNYGPNDYLRRSPPPPSPPVSLPVLPCYKQAQKNLQKQGQQLFGPCNSVPQMVRPQIHMMSPVTYEEEFPPLQTTTKDGSTQQPNVLNPRTVEPDGTTKKLSSTEAVLNWQSENLIAQNKVPQKIDNKISQVESKIDKSNIGHIKSQTILERLEA</sequence>
<accession>A0AA88E9B1</accession>
<dbReference type="PANTHER" id="PTHR48435">
    <property type="entry name" value="POLYPROTEIN"/>
    <property type="match status" value="1"/>
</dbReference>
<dbReference type="Proteomes" id="UP001187192">
    <property type="component" value="Unassembled WGS sequence"/>
</dbReference>